<proteinExistence type="predicted"/>
<accession>A0A445AQG4</accession>
<dbReference type="Proteomes" id="UP000289738">
    <property type="component" value="Chromosome B01"/>
</dbReference>
<dbReference type="AlphaFoldDB" id="A0A445AQG4"/>
<gene>
    <name evidence="1" type="ORF">Ahy_B01g052783</name>
</gene>
<comment type="caution">
    <text evidence="1">The sequence shown here is derived from an EMBL/GenBank/DDBJ whole genome shotgun (WGS) entry which is preliminary data.</text>
</comment>
<dbReference type="EMBL" id="SDMP01000011">
    <property type="protein sequence ID" value="RYR28651.1"/>
    <property type="molecule type" value="Genomic_DNA"/>
</dbReference>
<keyword evidence="2" id="KW-1185">Reference proteome</keyword>
<evidence type="ECO:0000313" key="1">
    <source>
        <dbReference type="EMBL" id="RYR28651.1"/>
    </source>
</evidence>
<organism evidence="1 2">
    <name type="scientific">Arachis hypogaea</name>
    <name type="common">Peanut</name>
    <dbReference type="NCBI Taxonomy" id="3818"/>
    <lineage>
        <taxon>Eukaryota</taxon>
        <taxon>Viridiplantae</taxon>
        <taxon>Streptophyta</taxon>
        <taxon>Embryophyta</taxon>
        <taxon>Tracheophyta</taxon>
        <taxon>Spermatophyta</taxon>
        <taxon>Magnoliopsida</taxon>
        <taxon>eudicotyledons</taxon>
        <taxon>Gunneridae</taxon>
        <taxon>Pentapetalae</taxon>
        <taxon>rosids</taxon>
        <taxon>fabids</taxon>
        <taxon>Fabales</taxon>
        <taxon>Fabaceae</taxon>
        <taxon>Papilionoideae</taxon>
        <taxon>50 kb inversion clade</taxon>
        <taxon>dalbergioids sensu lato</taxon>
        <taxon>Dalbergieae</taxon>
        <taxon>Pterocarpus clade</taxon>
        <taxon>Arachis</taxon>
    </lineage>
</organism>
<name>A0A445AQG4_ARAHY</name>
<sequence>MIKIDGCCVVLYPVPIYFYFMRTIYKFALPCRPIQKKISCHYFLINYQYRNTRPSHFCSFLFHPMHMSCIGSRDGGIAFHSILYYVRTPLLNNNIFNNIHVRYNIIEYIAI</sequence>
<protein>
    <submittedName>
        <fullName evidence="1">Uncharacterized protein</fullName>
    </submittedName>
</protein>
<reference evidence="1 2" key="1">
    <citation type="submission" date="2019-01" db="EMBL/GenBank/DDBJ databases">
        <title>Sequencing of cultivated peanut Arachis hypogaea provides insights into genome evolution and oil improvement.</title>
        <authorList>
            <person name="Chen X."/>
        </authorList>
    </citation>
    <scope>NUCLEOTIDE SEQUENCE [LARGE SCALE GENOMIC DNA]</scope>
    <source>
        <strain evidence="2">cv. Fuhuasheng</strain>
        <tissue evidence="1">Leaves</tissue>
    </source>
</reference>
<evidence type="ECO:0000313" key="2">
    <source>
        <dbReference type="Proteomes" id="UP000289738"/>
    </source>
</evidence>